<name>A0AAX2ICM9_CAPSP</name>
<dbReference type="EMBL" id="CP022385">
    <property type="protein sequence ID" value="ATA84692.1"/>
    <property type="molecule type" value="Genomic_DNA"/>
</dbReference>
<evidence type="ECO:0000313" key="3">
    <source>
        <dbReference type="EMBL" id="SQA75523.1"/>
    </source>
</evidence>
<reference evidence="3 5" key="3">
    <citation type="submission" date="2018-06" db="EMBL/GenBank/DDBJ databases">
        <authorList>
            <consortium name="Pathogen Informatics"/>
            <person name="Doyle S."/>
        </authorList>
    </citation>
    <scope>NUCLEOTIDE SEQUENCE [LARGE SCALE GENOMIC DNA]</scope>
    <source>
        <strain evidence="3 5">NCTC11653</strain>
    </source>
</reference>
<dbReference type="Proteomes" id="UP000249902">
    <property type="component" value="Unassembled WGS sequence"/>
</dbReference>
<dbReference type="InterPro" id="IPR011990">
    <property type="entry name" value="TPR-like_helical_dom_sf"/>
</dbReference>
<evidence type="ECO:0000256" key="1">
    <source>
        <dbReference type="PROSITE-ProRule" id="PRU00339"/>
    </source>
</evidence>
<dbReference type="EMBL" id="UAVP01000008">
    <property type="protein sequence ID" value="SQA75523.1"/>
    <property type="molecule type" value="Genomic_DNA"/>
</dbReference>
<reference evidence="2" key="1">
    <citation type="journal article" date="2017" name="Genome Announc.">
        <title>Twelve Complete Reference Genomes of Clinical Isolates in the Capnocytophaga Genus.</title>
        <authorList>
            <person name="Villarma A."/>
            <person name="Gulvik C.A."/>
            <person name="Rowe L.A."/>
            <person name="Sheth M."/>
            <person name="Juieng P."/>
            <person name="Nicholson A.C."/>
            <person name="Loparev V.N."/>
            <person name="McQuiston J.R."/>
        </authorList>
    </citation>
    <scope>NUCLEOTIDE SEQUENCE</scope>
    <source>
        <strain evidence="2">KC1668</strain>
    </source>
</reference>
<evidence type="ECO:0000313" key="2">
    <source>
        <dbReference type="EMBL" id="ATA84692.1"/>
    </source>
</evidence>
<reference evidence="4" key="2">
    <citation type="submission" date="2017-06" db="EMBL/GenBank/DDBJ databases">
        <title>Capnocytophaga spp. assemblies.</title>
        <authorList>
            <person name="Gulvik C.A."/>
        </authorList>
    </citation>
    <scope>NUCLEOTIDE SEQUENCE [LARGE SCALE GENOMIC DNA]</scope>
    <source>
        <strain evidence="4">KC1668</strain>
    </source>
</reference>
<dbReference type="Proteomes" id="UP000217301">
    <property type="component" value="Chromosome"/>
</dbReference>
<keyword evidence="1" id="KW-0802">TPR repeat</keyword>
<organism evidence="3 5">
    <name type="scientific">Capnocytophaga sputigena</name>
    <dbReference type="NCBI Taxonomy" id="1019"/>
    <lineage>
        <taxon>Bacteria</taxon>
        <taxon>Pseudomonadati</taxon>
        <taxon>Bacteroidota</taxon>
        <taxon>Flavobacteriia</taxon>
        <taxon>Flavobacteriales</taxon>
        <taxon>Flavobacteriaceae</taxon>
        <taxon>Capnocytophaga</taxon>
    </lineage>
</organism>
<gene>
    <name evidence="2" type="ORF">CGC55_09315</name>
    <name evidence="3" type="ORF">NCTC11653_01428</name>
</gene>
<evidence type="ECO:0000313" key="4">
    <source>
        <dbReference type="Proteomes" id="UP000217301"/>
    </source>
</evidence>
<feature type="repeat" description="TPR" evidence="1">
    <location>
        <begin position="84"/>
        <end position="117"/>
    </location>
</feature>
<evidence type="ECO:0000313" key="5">
    <source>
        <dbReference type="Proteomes" id="UP000249902"/>
    </source>
</evidence>
<sequence>MNPIIKQWDTAKSLKRANQYEEALAIYETLCPKVETELSDTFDRAMFFGDYFGLLADVAQYDKAEAMAAKALKYITENEYTTLNYIFYNYGNMYLHQAKWEEAIPWLEKALNRNSDGWINEKRKAYYGTALGGALFHLGRTDEAEEELLKAVEAGKYTVANKDWEPFFYLKEIYKQKGDEKLMAKYEKMYLTRLKKVKEEDLIYPLSEHRANKQALEDWKKLNNP</sequence>
<dbReference type="AlphaFoldDB" id="A0AAX2ICM9"/>
<dbReference type="PROSITE" id="PS50005">
    <property type="entry name" value="TPR"/>
    <property type="match status" value="1"/>
</dbReference>
<dbReference type="GO" id="GO:0016740">
    <property type="term" value="F:transferase activity"/>
    <property type="evidence" value="ECO:0007669"/>
    <property type="project" value="UniProtKB-KW"/>
</dbReference>
<proteinExistence type="predicted"/>
<keyword evidence="3" id="KW-0808">Transferase</keyword>
<dbReference type="KEGG" id="cspu:CGC55_09315"/>
<dbReference type="RefSeq" id="WP_002679518.1">
    <property type="nucleotide sequence ID" value="NZ_CP022385.1"/>
</dbReference>
<protein>
    <submittedName>
        <fullName evidence="3">Predicted O-linked N-acetylglucosamine transferase, SPINDLY family</fullName>
    </submittedName>
</protein>
<dbReference type="Gene3D" id="1.25.40.10">
    <property type="entry name" value="Tetratricopeptide repeat domain"/>
    <property type="match status" value="1"/>
</dbReference>
<dbReference type="SUPFAM" id="SSF48452">
    <property type="entry name" value="TPR-like"/>
    <property type="match status" value="1"/>
</dbReference>
<accession>A0AAX2ICM9</accession>
<keyword evidence="4" id="KW-1185">Reference proteome</keyword>
<dbReference type="InterPro" id="IPR019734">
    <property type="entry name" value="TPR_rpt"/>
</dbReference>